<evidence type="ECO:0000256" key="3">
    <source>
        <dbReference type="ARBA" id="ARBA00022642"/>
    </source>
</evidence>
<keyword evidence="7" id="KW-0408">Iron</keyword>
<comment type="function">
    <text evidence="2 8">Catalyzes the oxidative ring opening of 3-hydroxyanthranilate to 2-amino-3-carboxymuconate semialdehyde, which spontaneously cyclizes to quinolinate.</text>
</comment>
<dbReference type="GO" id="GO:0005737">
    <property type="term" value="C:cytoplasm"/>
    <property type="evidence" value="ECO:0007669"/>
    <property type="project" value="UniProtKB-SubCell"/>
</dbReference>
<dbReference type="VEuPathDB" id="CryptoDB:Vbra_4103"/>
<comment type="pathway">
    <text evidence="8">Cofactor biosynthesis; NAD(+) biosynthesis; quinolinate from L-kynurenine: step 3/3.</text>
</comment>
<dbReference type="Gene3D" id="2.60.120.10">
    <property type="entry name" value="Jelly Rolls"/>
    <property type="match status" value="1"/>
</dbReference>
<name>A0A0G4ERX2_VITBC</name>
<dbReference type="Pfam" id="PF06052">
    <property type="entry name" value="3-HAO"/>
    <property type="match status" value="1"/>
</dbReference>
<dbReference type="UniPathway" id="UPA00253">
    <property type="reaction ID" value="UER00330"/>
</dbReference>
<keyword evidence="3 8" id="KW-0662">Pyridine nucleotide biosynthesis</keyword>
<dbReference type="InterPro" id="IPR010329">
    <property type="entry name" value="3hydroanth_dOase"/>
</dbReference>
<keyword evidence="8" id="KW-0963">Cytoplasm</keyword>
<sequence>MEGFQPFNFWKFLEKHRDQLKPPVGNKMIYNEGEFKVMVVGGPNTRTDYHWEVGPEWFFQLQGDMCLKVARDDPTTGEMRFEDVHIREGDMYMLPPRVYHSPQRSEGSVGLVIERDRRPDEEHDRLTWFCELCKALIYQDTFHCTDLGKQLKPVIEAYYGPDAGRRTCKKCGWVEQMNCFETVSHLVFCLSVM</sequence>
<dbReference type="EMBL" id="CDMY01000293">
    <property type="protein sequence ID" value="CEL99983.1"/>
    <property type="molecule type" value="Genomic_DNA"/>
</dbReference>
<keyword evidence="10" id="KW-1185">Reference proteome</keyword>
<evidence type="ECO:0000256" key="2">
    <source>
        <dbReference type="ARBA" id="ARBA00002752"/>
    </source>
</evidence>
<dbReference type="InterPro" id="IPR011051">
    <property type="entry name" value="RmlC_Cupin_sf"/>
</dbReference>
<dbReference type="InParanoid" id="A0A0G4ERX2"/>
<organism evidence="9 10">
    <name type="scientific">Vitrella brassicaformis (strain CCMP3155)</name>
    <dbReference type="NCBI Taxonomy" id="1169540"/>
    <lineage>
        <taxon>Eukaryota</taxon>
        <taxon>Sar</taxon>
        <taxon>Alveolata</taxon>
        <taxon>Colpodellida</taxon>
        <taxon>Vitrellaceae</taxon>
        <taxon>Vitrella</taxon>
    </lineage>
</organism>
<comment type="cofactor">
    <cofactor evidence="1">
        <name>Fe(2+)</name>
        <dbReference type="ChEBI" id="CHEBI:29033"/>
    </cofactor>
</comment>
<dbReference type="GO" id="GO:0008198">
    <property type="term" value="F:ferrous iron binding"/>
    <property type="evidence" value="ECO:0007669"/>
    <property type="project" value="UniProtKB-UniRule"/>
</dbReference>
<comment type="subcellular location">
    <subcellularLocation>
        <location evidence="8">Cytoplasm</location>
    </subcellularLocation>
</comment>
<comment type="similarity">
    <text evidence="8">Belongs to the 3-HAO family.</text>
</comment>
<evidence type="ECO:0000313" key="10">
    <source>
        <dbReference type="Proteomes" id="UP000041254"/>
    </source>
</evidence>
<dbReference type="GO" id="GO:0019805">
    <property type="term" value="P:quinolinate biosynthetic process"/>
    <property type="evidence" value="ECO:0007669"/>
    <property type="project" value="UniProtKB-UniRule"/>
</dbReference>
<gene>
    <name evidence="9" type="ORF">Vbra_4103</name>
</gene>
<dbReference type="GO" id="GO:0043420">
    <property type="term" value="P:anthranilate metabolic process"/>
    <property type="evidence" value="ECO:0007669"/>
    <property type="project" value="UniProtKB-UniRule"/>
</dbReference>
<keyword evidence="4" id="KW-0479">Metal-binding</keyword>
<evidence type="ECO:0000256" key="4">
    <source>
        <dbReference type="ARBA" id="ARBA00022723"/>
    </source>
</evidence>
<evidence type="ECO:0000256" key="7">
    <source>
        <dbReference type="ARBA" id="ARBA00023004"/>
    </source>
</evidence>
<dbReference type="Proteomes" id="UP000041254">
    <property type="component" value="Unassembled WGS sequence"/>
</dbReference>
<dbReference type="EC" id="1.13.11.6" evidence="8"/>
<dbReference type="NCBIfam" id="TIGR03037">
    <property type="entry name" value="anthran_nbaC"/>
    <property type="match status" value="1"/>
</dbReference>
<evidence type="ECO:0000313" key="9">
    <source>
        <dbReference type="EMBL" id="CEL99983.1"/>
    </source>
</evidence>
<dbReference type="PANTHER" id="PTHR15497">
    <property type="entry name" value="3-HYDROXYANTHRANILATE 3,4-DIOXYGENASE"/>
    <property type="match status" value="1"/>
</dbReference>
<evidence type="ECO:0000256" key="8">
    <source>
        <dbReference type="HAMAP-Rule" id="MF_03019"/>
    </source>
</evidence>
<dbReference type="GO" id="GO:0000334">
    <property type="term" value="F:3-hydroxyanthranilate 3,4-dioxygenase activity"/>
    <property type="evidence" value="ECO:0007669"/>
    <property type="project" value="UniProtKB-UniRule"/>
</dbReference>
<evidence type="ECO:0000256" key="1">
    <source>
        <dbReference type="ARBA" id="ARBA00001954"/>
    </source>
</evidence>
<keyword evidence="5 8" id="KW-0223">Dioxygenase</keyword>
<reference evidence="9 10" key="1">
    <citation type="submission" date="2014-11" db="EMBL/GenBank/DDBJ databases">
        <authorList>
            <person name="Zhu J."/>
            <person name="Qi W."/>
            <person name="Song R."/>
        </authorList>
    </citation>
    <scope>NUCLEOTIDE SEQUENCE [LARGE SCALE GENOMIC DNA]</scope>
</reference>
<dbReference type="OMA" id="KPPVGNQ"/>
<dbReference type="GO" id="GO:0006569">
    <property type="term" value="P:L-tryptophan catabolic process"/>
    <property type="evidence" value="ECO:0007669"/>
    <property type="project" value="UniProtKB-UniRule"/>
</dbReference>
<dbReference type="STRING" id="1169540.A0A0G4ERX2"/>
<evidence type="ECO:0000256" key="5">
    <source>
        <dbReference type="ARBA" id="ARBA00022964"/>
    </source>
</evidence>
<keyword evidence="6 8" id="KW-0560">Oxidoreductase</keyword>
<dbReference type="HAMAP" id="MF_00825">
    <property type="entry name" value="3_HAO"/>
    <property type="match status" value="1"/>
</dbReference>
<dbReference type="CDD" id="cd06123">
    <property type="entry name" value="cupin_HAO"/>
    <property type="match status" value="1"/>
</dbReference>
<dbReference type="InterPro" id="IPR014710">
    <property type="entry name" value="RmlC-like_jellyroll"/>
</dbReference>
<comment type="catalytic activity">
    <reaction evidence="8">
        <text>3-hydroxyanthranilate + O2 = (2Z,4Z)-2-amino-3-carboxymuconate 6-semialdehyde</text>
        <dbReference type="Rhea" id="RHEA:17953"/>
        <dbReference type="ChEBI" id="CHEBI:15379"/>
        <dbReference type="ChEBI" id="CHEBI:36559"/>
        <dbReference type="ChEBI" id="CHEBI:77612"/>
        <dbReference type="EC" id="1.13.11.6"/>
    </reaction>
</comment>
<dbReference type="OrthoDB" id="204928at2759"/>
<dbReference type="PANTHER" id="PTHR15497:SF1">
    <property type="entry name" value="3-HYDROXYANTHRANILATE 3,4-DIOXYGENASE"/>
    <property type="match status" value="1"/>
</dbReference>
<dbReference type="GO" id="GO:0034354">
    <property type="term" value="P:'de novo' NAD+ biosynthetic process from L-tryptophan"/>
    <property type="evidence" value="ECO:0007669"/>
    <property type="project" value="UniProtKB-UniRule"/>
</dbReference>
<proteinExistence type="inferred from homology"/>
<protein>
    <recommendedName>
        <fullName evidence="8">3-hydroxyanthranilate 3,4-dioxygenase</fullName>
        <ecNumber evidence="8">1.13.11.6</ecNumber>
    </recommendedName>
    <alternativeName>
        <fullName evidence="8">3-hydroxyanthranilate oxygenase</fullName>
        <shortName evidence="8">3-HAO</shortName>
    </alternativeName>
    <alternativeName>
        <fullName evidence="8">3-hydroxyanthranilic acid dioxygenase</fullName>
        <shortName evidence="8">HAD</shortName>
    </alternativeName>
</protein>
<evidence type="ECO:0000256" key="6">
    <source>
        <dbReference type="ARBA" id="ARBA00023002"/>
    </source>
</evidence>
<accession>A0A0G4ERX2</accession>
<dbReference type="AlphaFoldDB" id="A0A0G4ERX2"/>
<dbReference type="SUPFAM" id="SSF51182">
    <property type="entry name" value="RmlC-like cupins"/>
    <property type="match status" value="1"/>
</dbReference>